<dbReference type="SUPFAM" id="SSF117074">
    <property type="entry name" value="Hypothetical protein PA1324"/>
    <property type="match status" value="1"/>
</dbReference>
<organism evidence="4 5">
    <name type="scientific">Neolewinella lacunae</name>
    <dbReference type="NCBI Taxonomy" id="1517758"/>
    <lineage>
        <taxon>Bacteria</taxon>
        <taxon>Pseudomonadati</taxon>
        <taxon>Bacteroidota</taxon>
        <taxon>Saprospiria</taxon>
        <taxon>Saprospirales</taxon>
        <taxon>Lewinellaceae</taxon>
        <taxon>Neolewinella</taxon>
    </lineage>
</organism>
<evidence type="ECO:0000313" key="5">
    <source>
        <dbReference type="Proteomes" id="UP000650081"/>
    </source>
</evidence>
<dbReference type="NCBIfam" id="TIGR04183">
    <property type="entry name" value="Por_Secre_tail"/>
    <property type="match status" value="1"/>
</dbReference>
<dbReference type="Gene3D" id="2.60.40.10">
    <property type="entry name" value="Immunoglobulins"/>
    <property type="match status" value="1"/>
</dbReference>
<dbReference type="NCBIfam" id="TIGR01451">
    <property type="entry name" value="B_ant_repeat"/>
    <property type="match status" value="1"/>
</dbReference>
<dbReference type="InterPro" id="IPR013783">
    <property type="entry name" value="Ig-like_fold"/>
</dbReference>
<feature type="signal peptide" evidence="1">
    <location>
        <begin position="1"/>
        <end position="20"/>
    </location>
</feature>
<dbReference type="RefSeq" id="WP_187466773.1">
    <property type="nucleotide sequence ID" value="NZ_JACSIT010000100.1"/>
</dbReference>
<dbReference type="EMBL" id="JACSIT010000100">
    <property type="protein sequence ID" value="MBC6994708.1"/>
    <property type="molecule type" value="Genomic_DNA"/>
</dbReference>
<name>A0A923T960_9BACT</name>
<dbReference type="InterPro" id="IPR047589">
    <property type="entry name" value="DUF11_rpt"/>
</dbReference>
<sequence>MRTLLALLFFLALAPLTGQCFTVSIDSVFCGNNNEGYFISFDVDGTTEGTWNLVGTNQTGSFLTDELFEAGPFQGISTLVFVDVDNPNCVVSIEIAPPAAGCGTDPCFGFAVRAQQFGGNCSPQDSNSFIQVQIIGGVPPYLVNGEVNQSGQLIVSNITIGETYNFVAIDARQCAAETIITAEPDTTNTINWFSPFYLPCEGGSVTIEVGDATVFYEYTWTSPSGVITEGPSVEATEAGIYRVLGVAEDGGCTVRGAATVIAFPEFGDLLLSELPDSLCGTFFCLFLEGAANVPATNAGISYTWTGPDGALNGQNNGPGICVDQLGTYTVEIATECDTIIKAIVVDNSVLQNQACGSVSIDVYLDAAGNCSFDGGDTPVPGVVVRLVDTDDGQVYYGMTDASGRFVLDVPSGTYTLHPVIQPGQPFGACEPAATVTVFPSSPSQANVFLPVLADCPMMTTSVSVPFLRRCFSNVVYVSYANQGSAVAENATLTVELDPFFFNISPGIPASSQTGNTFTFELGDLPPFAQGRIQFTFTVSCNAALGQSHCVEAAVTPDAPCVPENGWSGALVNVTGADCDGEQVRFSIENIGANPMTVPLSYVVVEDGIMMTPQPIMVPALAADGVFTVDLPADGRTYQIITNQEPLAPASSSPTALSEGCGTNTAGSITTGLANILALGNGMPAQAIACRANVGAYDPNDKFGYPLGYDGGNIPSGTRIDYAVRFQNTGTDTAFNIVILDTIAPELDLATFKVTSASHDYRVSIDSGRVVTFRFPNIMLPDSNVNVAASQGVINFSIDHTEGLAPGTPITNQAAIYFDFNEPIFTNVSLHRIAKDGLVSSTRAELAQEIDLQVFPNPTDGLLRISLPNASIAATDVLTVIDLHGRRLLSQPYGSSSRGLQVGHLPAGYYLLVVQNAAGIAKGRTAFVKR</sequence>
<dbReference type="AlphaFoldDB" id="A0A923T960"/>
<dbReference type="Pfam" id="PF18962">
    <property type="entry name" value="Por_Secre_tail"/>
    <property type="match status" value="1"/>
</dbReference>
<reference evidence="4" key="1">
    <citation type="submission" date="2020-08" db="EMBL/GenBank/DDBJ databases">
        <title>Lewinella bacteria from marine environments.</title>
        <authorList>
            <person name="Zhong Y."/>
        </authorList>
    </citation>
    <scope>NUCLEOTIDE SEQUENCE</scope>
    <source>
        <strain evidence="4">KCTC 42187</strain>
    </source>
</reference>
<evidence type="ECO:0000256" key="1">
    <source>
        <dbReference type="SAM" id="SignalP"/>
    </source>
</evidence>
<dbReference type="Pfam" id="PF24595">
    <property type="entry name" value="DUF7619"/>
    <property type="match status" value="1"/>
</dbReference>
<evidence type="ECO:0000259" key="3">
    <source>
        <dbReference type="Pfam" id="PF24595"/>
    </source>
</evidence>
<evidence type="ECO:0000313" key="4">
    <source>
        <dbReference type="EMBL" id="MBC6994708.1"/>
    </source>
</evidence>
<feature type="domain" description="DUF7619" evidence="3">
    <location>
        <begin position="697"/>
        <end position="827"/>
    </location>
</feature>
<accession>A0A923T960</accession>
<proteinExistence type="predicted"/>
<protein>
    <submittedName>
        <fullName evidence="4">T9SS type A sorting domain-containing protein</fullName>
    </submittedName>
</protein>
<gene>
    <name evidence="4" type="ORF">H9S92_11070</name>
</gene>
<keyword evidence="1" id="KW-0732">Signal</keyword>
<comment type="caution">
    <text evidence="4">The sequence shown here is derived from an EMBL/GenBank/DDBJ whole genome shotgun (WGS) entry which is preliminary data.</text>
</comment>
<feature type="chain" id="PRO_5037134871" evidence="1">
    <location>
        <begin position="21"/>
        <end position="929"/>
    </location>
</feature>
<keyword evidence="5" id="KW-1185">Reference proteome</keyword>
<dbReference type="InterPro" id="IPR055353">
    <property type="entry name" value="DUF7619"/>
</dbReference>
<dbReference type="InterPro" id="IPR026444">
    <property type="entry name" value="Secre_tail"/>
</dbReference>
<evidence type="ECO:0000259" key="2">
    <source>
        <dbReference type="Pfam" id="PF18962"/>
    </source>
</evidence>
<dbReference type="Proteomes" id="UP000650081">
    <property type="component" value="Unassembled WGS sequence"/>
</dbReference>
<feature type="domain" description="Secretion system C-terminal sorting" evidence="2">
    <location>
        <begin position="853"/>
        <end position="917"/>
    </location>
</feature>